<dbReference type="PANTHER" id="PTHR16943:SF8">
    <property type="entry name" value="2-METHYLCITRATE DEHYDRATASE"/>
    <property type="match status" value="1"/>
</dbReference>
<organism evidence="6">
    <name type="scientific">mine drainage metagenome</name>
    <dbReference type="NCBI Taxonomy" id="410659"/>
    <lineage>
        <taxon>unclassified sequences</taxon>
        <taxon>metagenomes</taxon>
        <taxon>ecological metagenomes</taxon>
    </lineage>
</organism>
<dbReference type="AlphaFoldDB" id="A0A1J5S5X0"/>
<dbReference type="NCBIfam" id="TIGR02330">
    <property type="entry name" value="prpD"/>
    <property type="match status" value="1"/>
</dbReference>
<evidence type="ECO:0000259" key="5">
    <source>
        <dbReference type="Pfam" id="PF19305"/>
    </source>
</evidence>
<proteinExistence type="inferred from homology"/>
<accession>A0A1J5S5X0</accession>
<name>A0A1J5S5X0_9ZZZZ</name>
<dbReference type="InterPro" id="IPR036148">
    <property type="entry name" value="MmgE/PrpD_sf"/>
</dbReference>
<comment type="similarity">
    <text evidence="1">Belongs to the PrpD family.</text>
</comment>
<dbReference type="InterPro" id="IPR045337">
    <property type="entry name" value="MmgE_PrpD_C"/>
</dbReference>
<dbReference type="GO" id="GO:0006099">
    <property type="term" value="P:tricarboxylic acid cycle"/>
    <property type="evidence" value="ECO:0007669"/>
    <property type="project" value="UniProtKB-KW"/>
</dbReference>
<feature type="domain" description="MmgE/PrpD C-terminal" evidence="5">
    <location>
        <begin position="287"/>
        <end position="463"/>
    </location>
</feature>
<keyword evidence="3 6" id="KW-0456">Lyase</keyword>
<dbReference type="FunFam" id="3.30.1330.120:FF:000001">
    <property type="entry name" value="2-methylcitrate dehydratase"/>
    <property type="match status" value="1"/>
</dbReference>
<gene>
    <name evidence="6" type="primary">prpD_2</name>
    <name evidence="6" type="ORF">GALL_183690</name>
</gene>
<dbReference type="InterPro" id="IPR045336">
    <property type="entry name" value="MmgE_PrpD_N"/>
</dbReference>
<evidence type="ECO:0000259" key="4">
    <source>
        <dbReference type="Pfam" id="PF03972"/>
    </source>
</evidence>
<dbReference type="InterPro" id="IPR042188">
    <property type="entry name" value="MmgE/PrpD_sf_2"/>
</dbReference>
<dbReference type="GO" id="GO:0047547">
    <property type="term" value="F:2-methylcitrate dehydratase activity"/>
    <property type="evidence" value="ECO:0007669"/>
    <property type="project" value="UniProtKB-EC"/>
</dbReference>
<dbReference type="InterPro" id="IPR042183">
    <property type="entry name" value="MmgE/PrpD_sf_1"/>
</dbReference>
<dbReference type="GO" id="GO:0019679">
    <property type="term" value="P:propionate metabolic process, methylcitrate cycle"/>
    <property type="evidence" value="ECO:0007669"/>
    <property type="project" value="InterPro"/>
</dbReference>
<dbReference type="SUPFAM" id="SSF103378">
    <property type="entry name" value="2-methylcitrate dehydratase PrpD"/>
    <property type="match status" value="1"/>
</dbReference>
<evidence type="ECO:0000256" key="3">
    <source>
        <dbReference type="ARBA" id="ARBA00023239"/>
    </source>
</evidence>
<dbReference type="Gene3D" id="3.30.1330.120">
    <property type="entry name" value="2-methylcitrate dehydratase PrpD"/>
    <property type="match status" value="1"/>
</dbReference>
<keyword evidence="2" id="KW-0816">Tricarboxylic acid cycle</keyword>
<dbReference type="Pfam" id="PF03972">
    <property type="entry name" value="MmgE_PrpD_N"/>
    <property type="match status" value="1"/>
</dbReference>
<dbReference type="GO" id="GO:0051537">
    <property type="term" value="F:2 iron, 2 sulfur cluster binding"/>
    <property type="evidence" value="ECO:0007669"/>
    <property type="project" value="InterPro"/>
</dbReference>
<protein>
    <submittedName>
        <fullName evidence="6">2-methylcitrate dehydratase</fullName>
        <ecNumber evidence="6">4.2.1.79</ecNumber>
    </submittedName>
</protein>
<dbReference type="NCBIfam" id="NF006943">
    <property type="entry name" value="PRK09425.1"/>
    <property type="match status" value="1"/>
</dbReference>
<dbReference type="Gene3D" id="1.10.4100.10">
    <property type="entry name" value="2-methylcitrate dehydratase PrpD"/>
    <property type="match status" value="1"/>
</dbReference>
<evidence type="ECO:0000313" key="6">
    <source>
        <dbReference type="EMBL" id="OIQ99620.1"/>
    </source>
</evidence>
<sequence>MTAAISNVRPAPDQILADIADYVLGQRQFQGLAFETARLCLIDTLGCGLEALEYPACTKLLGPVVPGTVVPNGAKVPGTPYQLDPVQAAFNIGAMIRWLDFNDTWLAAEWGHPSDNLGGILAVADWISRTAVATGKPPLAMRDVLNAMIQAHEIQGIIALENSFNKVGLDHVVLVKVATTAVVGRMLGLSRDEIINAVSLAWVDGQSLRTYRHAPNTGSRKSWAAGDATSRGVRLALIARTGEMGYPSVLSAKTWGFYDVLFKGQPFKLQRPFSSYVMENVLFKISYPAEFHAQTAVEAAMQVHAQLEAMGRTAADIASISIRTHEACIRIIDKKGPLSNPADRDHCIQYMVAVPLLFGRLTAADYEDAVAADPRIDALRGIITCVEDPQFTKDYHDPDKRSIANALTVTFKDGSRLPEIVVEYPIGHRRRREDGIPLLEAKFRTNLARRFAPRQQERIVRASLNAATLAAMPVHEYVDLYCQA</sequence>
<evidence type="ECO:0000256" key="1">
    <source>
        <dbReference type="ARBA" id="ARBA00006174"/>
    </source>
</evidence>
<comment type="caution">
    <text evidence="6">The sequence shown here is derived from an EMBL/GenBank/DDBJ whole genome shotgun (WGS) entry which is preliminary data.</text>
</comment>
<dbReference type="PANTHER" id="PTHR16943">
    <property type="entry name" value="2-METHYLCITRATE DEHYDRATASE-RELATED"/>
    <property type="match status" value="1"/>
</dbReference>
<evidence type="ECO:0000256" key="2">
    <source>
        <dbReference type="ARBA" id="ARBA00022532"/>
    </source>
</evidence>
<dbReference type="InterPro" id="IPR012705">
    <property type="entry name" value="2Me_IsoCit_deHydtase_PrpD"/>
</dbReference>
<dbReference type="EC" id="4.2.1.79" evidence="6"/>
<dbReference type="InterPro" id="IPR005656">
    <property type="entry name" value="MmgE_PrpD"/>
</dbReference>
<dbReference type="EMBL" id="MLJW01000104">
    <property type="protein sequence ID" value="OIQ99620.1"/>
    <property type="molecule type" value="Genomic_DNA"/>
</dbReference>
<reference evidence="6" key="1">
    <citation type="submission" date="2016-10" db="EMBL/GenBank/DDBJ databases">
        <title>Sequence of Gallionella enrichment culture.</title>
        <authorList>
            <person name="Poehlein A."/>
            <person name="Muehling M."/>
            <person name="Daniel R."/>
        </authorList>
    </citation>
    <scope>NUCLEOTIDE SEQUENCE</scope>
</reference>
<feature type="domain" description="MmgE/PrpD N-terminal" evidence="4">
    <location>
        <begin position="18"/>
        <end position="270"/>
    </location>
</feature>
<dbReference type="Pfam" id="PF19305">
    <property type="entry name" value="MmgE_PrpD_C"/>
    <property type="match status" value="1"/>
</dbReference>